<dbReference type="Proteomes" id="UP000321569">
    <property type="component" value="Unassembled WGS sequence"/>
</dbReference>
<dbReference type="EMBL" id="BKAM01000001">
    <property type="protein sequence ID" value="GEP71419.1"/>
    <property type="molecule type" value="Genomic_DNA"/>
</dbReference>
<evidence type="ECO:0000313" key="3">
    <source>
        <dbReference type="Proteomes" id="UP000321569"/>
    </source>
</evidence>
<feature type="transmembrane region" description="Helical" evidence="1">
    <location>
        <begin position="12"/>
        <end position="33"/>
    </location>
</feature>
<organism evidence="2 3">
    <name type="scientific">Lentilactobacillus rapi</name>
    <dbReference type="NCBI Taxonomy" id="481723"/>
    <lineage>
        <taxon>Bacteria</taxon>
        <taxon>Bacillati</taxon>
        <taxon>Bacillota</taxon>
        <taxon>Bacilli</taxon>
        <taxon>Lactobacillales</taxon>
        <taxon>Lactobacillaceae</taxon>
        <taxon>Lentilactobacillus</taxon>
    </lineage>
</organism>
<keyword evidence="1" id="KW-0472">Membrane</keyword>
<protein>
    <submittedName>
        <fullName evidence="2">Uncharacterized protein</fullName>
    </submittedName>
</protein>
<accession>A0A512PJQ3</accession>
<comment type="caution">
    <text evidence="2">The sequence shown here is derived from an EMBL/GenBank/DDBJ whole genome shotgun (WGS) entry which is preliminary data.</text>
</comment>
<keyword evidence="1" id="KW-0812">Transmembrane</keyword>
<sequence>MVIVLKQYTRNGFTAIDSLIGLTIISVFSLFYIHVTTQMNRNIDHSQRVMVVERKNYERTIHH</sequence>
<dbReference type="AlphaFoldDB" id="A0A512PJQ3"/>
<dbReference type="OrthoDB" id="2327330at2"/>
<dbReference type="STRING" id="1423795.FD12_GL000489"/>
<keyword evidence="1" id="KW-1133">Transmembrane helix</keyword>
<gene>
    <name evidence="2" type="ORF">LRA02_02870</name>
</gene>
<evidence type="ECO:0000256" key="1">
    <source>
        <dbReference type="SAM" id="Phobius"/>
    </source>
</evidence>
<evidence type="ECO:0000313" key="2">
    <source>
        <dbReference type="EMBL" id="GEP71419.1"/>
    </source>
</evidence>
<reference evidence="2 3" key="1">
    <citation type="submission" date="2019-07" db="EMBL/GenBank/DDBJ databases">
        <title>Whole genome shotgun sequence of Lactobacillus rapi NBRC 109618.</title>
        <authorList>
            <person name="Hosoyama A."/>
            <person name="Uohara A."/>
            <person name="Ohji S."/>
            <person name="Ichikawa N."/>
        </authorList>
    </citation>
    <scope>NUCLEOTIDE SEQUENCE [LARGE SCALE GENOMIC DNA]</scope>
    <source>
        <strain evidence="2 3">NBRC 109618</strain>
    </source>
</reference>
<proteinExistence type="predicted"/>
<name>A0A512PJQ3_9LACO</name>